<organism evidence="1 2">
    <name type="scientific">Carya illinoinensis</name>
    <name type="common">Pecan</name>
    <dbReference type="NCBI Taxonomy" id="32201"/>
    <lineage>
        <taxon>Eukaryota</taxon>
        <taxon>Viridiplantae</taxon>
        <taxon>Streptophyta</taxon>
        <taxon>Embryophyta</taxon>
        <taxon>Tracheophyta</taxon>
        <taxon>Spermatophyta</taxon>
        <taxon>Magnoliopsida</taxon>
        <taxon>eudicotyledons</taxon>
        <taxon>Gunneridae</taxon>
        <taxon>Pentapetalae</taxon>
        <taxon>rosids</taxon>
        <taxon>fabids</taxon>
        <taxon>Fagales</taxon>
        <taxon>Juglandaceae</taxon>
        <taxon>Carya</taxon>
    </lineage>
</organism>
<protein>
    <submittedName>
        <fullName evidence="1">Uncharacterized protein</fullName>
    </submittedName>
</protein>
<dbReference type="Proteomes" id="UP000811609">
    <property type="component" value="Chromosome 10"/>
</dbReference>
<accession>A0A8T1P910</accession>
<reference evidence="1" key="1">
    <citation type="submission" date="2020-12" db="EMBL/GenBank/DDBJ databases">
        <title>WGS assembly of Carya illinoinensis cv. Pawnee.</title>
        <authorList>
            <person name="Platts A."/>
            <person name="Shu S."/>
            <person name="Wright S."/>
            <person name="Barry K."/>
            <person name="Edger P."/>
            <person name="Pires J.C."/>
            <person name="Schmutz J."/>
        </authorList>
    </citation>
    <scope>NUCLEOTIDE SEQUENCE</scope>
    <source>
        <tissue evidence="1">Leaf</tissue>
    </source>
</reference>
<dbReference type="AlphaFoldDB" id="A0A8T1P910"/>
<proteinExistence type="predicted"/>
<comment type="caution">
    <text evidence="1">The sequence shown here is derived from an EMBL/GenBank/DDBJ whole genome shotgun (WGS) entry which is preliminary data.</text>
</comment>
<name>A0A8T1P910_CARIL</name>
<gene>
    <name evidence="1" type="ORF">CIPAW_10G003800</name>
</gene>
<evidence type="ECO:0000313" key="2">
    <source>
        <dbReference type="Proteomes" id="UP000811609"/>
    </source>
</evidence>
<evidence type="ECO:0000313" key="1">
    <source>
        <dbReference type="EMBL" id="KAG6637993.1"/>
    </source>
</evidence>
<keyword evidence="2" id="KW-1185">Reference proteome</keyword>
<sequence length="104" mass="11731">MINRSEAAETDISPFRAFTDIDARRYTERKRGRAREGDGGSALDWVHDDGIGKDGVYTKRGAAGVRLADFVWDDRELPMVLLLMTEETHRILKTKTGSHLKLKA</sequence>
<dbReference type="EMBL" id="CM031818">
    <property type="protein sequence ID" value="KAG6637993.1"/>
    <property type="molecule type" value="Genomic_DNA"/>
</dbReference>